<feature type="transmembrane region" description="Helical" evidence="8">
    <location>
        <begin position="243"/>
        <end position="262"/>
    </location>
</feature>
<proteinExistence type="predicted"/>
<evidence type="ECO:0000313" key="10">
    <source>
        <dbReference type="EMBL" id="AFL98815.1"/>
    </source>
</evidence>
<keyword evidence="5" id="KW-0808">Transferase</keyword>
<dbReference type="PANTHER" id="PTHR42878">
    <property type="entry name" value="TWO-COMPONENT HISTIDINE KINASE"/>
    <property type="match status" value="1"/>
</dbReference>
<keyword evidence="8" id="KW-1133">Transmembrane helix</keyword>
<evidence type="ECO:0000256" key="6">
    <source>
        <dbReference type="ARBA" id="ARBA00022777"/>
    </source>
</evidence>
<dbReference type="OrthoDB" id="9813394at2"/>
<dbReference type="SUPFAM" id="SSF55874">
    <property type="entry name" value="ATPase domain of HSP90 chaperone/DNA topoisomerase II/histidine kinase"/>
    <property type="match status" value="1"/>
</dbReference>
<keyword evidence="6 10" id="KW-0418">Kinase</keyword>
<sequence precursor="true">MSQRYRTFISILFGLISFVGVFFASRFDFNGFSINITWSLMLPLLVALAWGTKYGVISVVASPIIFYPFILGSYNGWASLIPSLSLLLWVLIHGYGSEKRQKSKKRVYNLYFLQLIYVLIRFVVYITLFPILIRFNEVITPFWNPQAYTEIDMGIILLFVIKGIIVESILLGFCDAVLLLPFVRKFFNLPISSGARYNTYILSAIVLFGLCFTLAVLGIYNYISDEIPFFSWNLNPSEETRVTFLFAIILFFIMGGITIRFVQRVVETQAQLRIRERQLEEALGDIRVLNDELEQRILLRTGELQNAVSELEGFAYTISHDLRAPIRAIEGYSNFILEDYGKQLNPETNEMLGSIKGICQDMITLIHRLLEYSITSKQELALQPVNLADLILNIYEELKVAHPDRNVDLVIENELPMVTGDKVLLRQALENILSNGFKFTKGRQQAILNVNSVKHAEEWVFCFKDNGVGFDMKYAGKLFHVFQRMHRKQDFEGTGIGLATVKKILEKHRGRVWIEGRVNEGAQLYFALPLEKNNIDEGENV</sequence>
<evidence type="ECO:0000256" key="1">
    <source>
        <dbReference type="ARBA" id="ARBA00000085"/>
    </source>
</evidence>
<evidence type="ECO:0000256" key="3">
    <source>
        <dbReference type="ARBA" id="ARBA00012438"/>
    </source>
</evidence>
<dbReference type="Proteomes" id="UP000006053">
    <property type="component" value="Chromosome"/>
</dbReference>
<dbReference type="SUPFAM" id="SSF47384">
    <property type="entry name" value="Homodimeric domain of signal transducing histidine kinase"/>
    <property type="match status" value="1"/>
</dbReference>
<dbReference type="InterPro" id="IPR050351">
    <property type="entry name" value="BphY/WalK/GraS-like"/>
</dbReference>
<comment type="subcellular location">
    <subcellularLocation>
        <location evidence="2">Membrane</location>
    </subcellularLocation>
</comment>
<dbReference type="GO" id="GO:0030295">
    <property type="term" value="F:protein kinase activator activity"/>
    <property type="evidence" value="ECO:0007669"/>
    <property type="project" value="TreeGrafter"/>
</dbReference>
<feature type="transmembrane region" description="Helical" evidence="8">
    <location>
        <begin position="77"/>
        <end position="96"/>
    </location>
</feature>
<protein>
    <recommendedName>
        <fullName evidence="3">histidine kinase</fullName>
        <ecNumber evidence="3">2.7.13.3</ecNumber>
    </recommendedName>
</protein>
<dbReference type="PROSITE" id="PS50109">
    <property type="entry name" value="HIS_KIN"/>
    <property type="match status" value="1"/>
</dbReference>
<dbReference type="GO" id="GO:0007234">
    <property type="term" value="P:osmosensory signaling via phosphorelay pathway"/>
    <property type="evidence" value="ECO:0007669"/>
    <property type="project" value="TreeGrafter"/>
</dbReference>
<dbReference type="InterPro" id="IPR003661">
    <property type="entry name" value="HisK_dim/P_dom"/>
</dbReference>
<keyword evidence="8" id="KW-0472">Membrane</keyword>
<feature type="transmembrane region" description="Helical" evidence="8">
    <location>
        <begin position="200"/>
        <end position="223"/>
    </location>
</feature>
<dbReference type="FunFam" id="3.30.565.10:FF:000006">
    <property type="entry name" value="Sensor histidine kinase WalK"/>
    <property type="match status" value="1"/>
</dbReference>
<dbReference type="SMART" id="SM00387">
    <property type="entry name" value="HATPase_c"/>
    <property type="match status" value="1"/>
</dbReference>
<keyword evidence="7" id="KW-0902">Two-component regulatory system</keyword>
<dbReference type="InterPro" id="IPR005467">
    <property type="entry name" value="His_kinase_dom"/>
</dbReference>
<keyword evidence="4" id="KW-0597">Phosphoprotein</keyword>
<evidence type="ECO:0000256" key="7">
    <source>
        <dbReference type="ARBA" id="ARBA00023012"/>
    </source>
</evidence>
<feature type="transmembrane region" description="Helical" evidence="8">
    <location>
        <begin position="108"/>
        <end position="133"/>
    </location>
</feature>
<feature type="transmembrane region" description="Helical" evidence="8">
    <location>
        <begin position="31"/>
        <end position="49"/>
    </location>
</feature>
<dbReference type="CDD" id="cd00082">
    <property type="entry name" value="HisKA"/>
    <property type="match status" value="1"/>
</dbReference>
<dbReference type="EC" id="2.7.13.3" evidence="3"/>
<keyword evidence="8" id="KW-0812">Transmembrane</keyword>
<evidence type="ECO:0000256" key="5">
    <source>
        <dbReference type="ARBA" id="ARBA00022679"/>
    </source>
</evidence>
<evidence type="ECO:0000313" key="11">
    <source>
        <dbReference type="Proteomes" id="UP000006053"/>
    </source>
</evidence>
<dbReference type="eggNOG" id="COG4251">
    <property type="taxonomic scope" value="Bacteria"/>
</dbReference>
<dbReference type="EMBL" id="CP003348">
    <property type="protein sequence ID" value="AFL98815.1"/>
    <property type="molecule type" value="Genomic_DNA"/>
</dbReference>
<dbReference type="KEGG" id="ddh:Desde_0347"/>
<dbReference type="Pfam" id="PF02518">
    <property type="entry name" value="HATPase_c"/>
    <property type="match status" value="1"/>
</dbReference>
<organism evidence="10 11">
    <name type="scientific">Desulfitobacterium dehalogenans (strain ATCC 51507 / DSM 9161 / JW/IU-DC1)</name>
    <dbReference type="NCBI Taxonomy" id="756499"/>
    <lineage>
        <taxon>Bacteria</taxon>
        <taxon>Bacillati</taxon>
        <taxon>Bacillota</taxon>
        <taxon>Clostridia</taxon>
        <taxon>Eubacteriales</taxon>
        <taxon>Desulfitobacteriaceae</taxon>
        <taxon>Desulfitobacterium</taxon>
    </lineage>
</organism>
<dbReference type="PANTHER" id="PTHR42878:SF15">
    <property type="entry name" value="BACTERIOPHYTOCHROME"/>
    <property type="match status" value="1"/>
</dbReference>
<dbReference type="SMART" id="SM00388">
    <property type="entry name" value="HisKA"/>
    <property type="match status" value="1"/>
</dbReference>
<dbReference type="Gene3D" id="1.10.287.130">
    <property type="match status" value="1"/>
</dbReference>
<dbReference type="PRINTS" id="PR00344">
    <property type="entry name" value="BCTRLSENSOR"/>
</dbReference>
<dbReference type="InterPro" id="IPR036890">
    <property type="entry name" value="HATPase_C_sf"/>
</dbReference>
<feature type="transmembrane region" description="Helical" evidence="8">
    <location>
        <begin position="7"/>
        <end position="25"/>
    </location>
</feature>
<evidence type="ECO:0000256" key="2">
    <source>
        <dbReference type="ARBA" id="ARBA00004370"/>
    </source>
</evidence>
<keyword evidence="11" id="KW-1185">Reference proteome</keyword>
<dbReference type="InterPro" id="IPR004358">
    <property type="entry name" value="Sig_transdc_His_kin-like_C"/>
</dbReference>
<dbReference type="AlphaFoldDB" id="I4A4D1"/>
<dbReference type="Gene3D" id="3.30.565.10">
    <property type="entry name" value="Histidine kinase-like ATPase, C-terminal domain"/>
    <property type="match status" value="1"/>
</dbReference>
<reference evidence="10 11" key="2">
    <citation type="journal article" date="2015" name="J. Bacteriol.">
        <title>Genomic, proteomic, and biochemical analysis of the organohalide respiratory pathway in Desulfitobacterium dehalogenans.</title>
        <authorList>
            <person name="Kruse T."/>
            <person name="van de Pas B.A."/>
            <person name="Atteia A."/>
            <person name="Krab K."/>
            <person name="Hagen W.R."/>
            <person name="Goodwin L."/>
            <person name="Chain P."/>
            <person name="Boeren S."/>
            <person name="Maphosa F."/>
            <person name="Schraa G."/>
            <person name="de Vos W.M."/>
            <person name="van der Oost J."/>
            <person name="Smidt H."/>
            <person name="Stams A.J."/>
        </authorList>
    </citation>
    <scope>NUCLEOTIDE SEQUENCE [LARGE SCALE GENOMIC DNA]</scope>
    <source>
        <strain evidence="11">ATCC 51507 / DSM 9161 / JW/IU-DC1</strain>
    </source>
</reference>
<feature type="transmembrane region" description="Helical" evidence="8">
    <location>
        <begin position="153"/>
        <end position="180"/>
    </location>
</feature>
<dbReference type="Pfam" id="PF00512">
    <property type="entry name" value="HisKA"/>
    <property type="match status" value="1"/>
</dbReference>
<gene>
    <name evidence="10" type="ordered locus">Desde_0347</name>
</gene>
<dbReference type="GO" id="GO:0000156">
    <property type="term" value="F:phosphorelay response regulator activity"/>
    <property type="evidence" value="ECO:0007669"/>
    <property type="project" value="TreeGrafter"/>
</dbReference>
<reference evidence="11" key="1">
    <citation type="submission" date="2012-06" db="EMBL/GenBank/DDBJ databases">
        <title>Complete sequence of Desulfitobacterium dehalogenans ATCC 51507.</title>
        <authorList>
            <person name="Lucas S."/>
            <person name="Han J."/>
            <person name="Lapidus A."/>
            <person name="Cheng J.-F."/>
            <person name="Goodwin L."/>
            <person name="Pitluck S."/>
            <person name="Peters L."/>
            <person name="Ovchinnikova G."/>
            <person name="Teshima H."/>
            <person name="Detter J.C."/>
            <person name="Han C."/>
            <person name="Tapia R."/>
            <person name="Land M."/>
            <person name="Hauser L."/>
            <person name="Kyrpides N."/>
            <person name="Ivanova N."/>
            <person name="Pagani I."/>
            <person name="Kruse T."/>
            <person name="de Vos W.M."/>
            <person name="Smidt H."/>
            <person name="Woyke T."/>
        </authorList>
    </citation>
    <scope>NUCLEOTIDE SEQUENCE [LARGE SCALE GENOMIC DNA]</scope>
    <source>
        <strain evidence="11">ATCC 51507 / DSM 9161 / JW/IU-DC1</strain>
    </source>
</reference>
<dbReference type="GO" id="GO:0000155">
    <property type="term" value="F:phosphorelay sensor kinase activity"/>
    <property type="evidence" value="ECO:0007669"/>
    <property type="project" value="InterPro"/>
</dbReference>
<feature type="transmembrane region" description="Helical" evidence="8">
    <location>
        <begin position="54"/>
        <end position="71"/>
    </location>
</feature>
<evidence type="ECO:0000259" key="9">
    <source>
        <dbReference type="PROSITE" id="PS50109"/>
    </source>
</evidence>
<dbReference type="STRING" id="756499.Desde_0347"/>
<accession>I4A4D1</accession>
<evidence type="ECO:0000256" key="4">
    <source>
        <dbReference type="ARBA" id="ARBA00022553"/>
    </source>
</evidence>
<comment type="catalytic activity">
    <reaction evidence="1">
        <text>ATP + protein L-histidine = ADP + protein N-phospho-L-histidine.</text>
        <dbReference type="EC" id="2.7.13.3"/>
    </reaction>
</comment>
<dbReference type="HOGENOM" id="CLU_503201_0_0_9"/>
<name>I4A4D1_DESDJ</name>
<dbReference type="RefSeq" id="WP_014792312.1">
    <property type="nucleotide sequence ID" value="NC_018017.1"/>
</dbReference>
<feature type="domain" description="Histidine kinase" evidence="9">
    <location>
        <begin position="317"/>
        <end position="532"/>
    </location>
</feature>
<dbReference type="GO" id="GO:0016020">
    <property type="term" value="C:membrane"/>
    <property type="evidence" value="ECO:0007669"/>
    <property type="project" value="UniProtKB-SubCell"/>
</dbReference>
<dbReference type="InterPro" id="IPR036097">
    <property type="entry name" value="HisK_dim/P_sf"/>
</dbReference>
<dbReference type="InterPro" id="IPR003594">
    <property type="entry name" value="HATPase_dom"/>
</dbReference>
<evidence type="ECO:0000256" key="8">
    <source>
        <dbReference type="SAM" id="Phobius"/>
    </source>
</evidence>